<dbReference type="REBASE" id="493439">
    <property type="entry name" value="S.Gam368ORF23010P"/>
</dbReference>
<dbReference type="InterPro" id="IPR044946">
    <property type="entry name" value="Restrct_endonuc_typeI_TRD_sf"/>
</dbReference>
<reference evidence="5" key="1">
    <citation type="journal article" date="2021" name="Nat. Microbiol.">
        <title>Cocultivation of an ultrasmall environmental parasitic bacterium with lytic ability against bacteria associated with wastewater foams.</title>
        <authorList>
            <person name="Batinovic S."/>
            <person name="Rose J.J.A."/>
            <person name="Ratcliffe J."/>
            <person name="Seviour R.J."/>
            <person name="Petrovski S."/>
        </authorList>
    </citation>
    <scope>NUCLEOTIDE SEQUENCE</scope>
    <source>
        <strain evidence="5">CON44</strain>
    </source>
</reference>
<keyword evidence="2" id="KW-0680">Restriction system</keyword>
<evidence type="ECO:0000256" key="2">
    <source>
        <dbReference type="ARBA" id="ARBA00022747"/>
    </source>
</evidence>
<accession>A0A857MIW3</accession>
<protein>
    <submittedName>
        <fullName evidence="5">Restriction endonuclease subunit S</fullName>
    </submittedName>
</protein>
<dbReference type="AlphaFoldDB" id="A0A857MIW3"/>
<comment type="similarity">
    <text evidence="1">Belongs to the type-I restriction system S methylase family.</text>
</comment>
<organism evidence="5">
    <name type="scientific">Gordonia amarae</name>
    <dbReference type="NCBI Taxonomy" id="36821"/>
    <lineage>
        <taxon>Bacteria</taxon>
        <taxon>Bacillati</taxon>
        <taxon>Actinomycetota</taxon>
        <taxon>Actinomycetes</taxon>
        <taxon>Mycobacteriales</taxon>
        <taxon>Gordoniaceae</taxon>
        <taxon>Gordonia</taxon>
    </lineage>
</organism>
<proteinExistence type="inferred from homology"/>
<dbReference type="REBASE" id="487197">
    <property type="entry name" value="S.Gam27808ORF22715P"/>
</dbReference>
<dbReference type="InterPro" id="IPR052021">
    <property type="entry name" value="Type-I_RS_S_subunit"/>
</dbReference>
<keyword evidence="5" id="KW-0255">Endonuclease</keyword>
<keyword evidence="3" id="KW-0238">DNA-binding</keyword>
<dbReference type="Pfam" id="PF01420">
    <property type="entry name" value="Methylase_S"/>
    <property type="match status" value="1"/>
</dbReference>
<dbReference type="GO" id="GO:0004519">
    <property type="term" value="F:endonuclease activity"/>
    <property type="evidence" value="ECO:0007669"/>
    <property type="project" value="UniProtKB-KW"/>
</dbReference>
<name>A0A857MIW3_9ACTN</name>
<dbReference type="REBASE" id="493411">
    <property type="entry name" value="S.Gam372ORF22680P"/>
</dbReference>
<dbReference type="REBASE" id="493436">
    <property type="entry name" value="S.Gam374ORF23180P"/>
</dbReference>
<keyword evidence="5" id="KW-0378">Hydrolase</keyword>
<dbReference type="GO" id="GO:0003677">
    <property type="term" value="F:DNA binding"/>
    <property type="evidence" value="ECO:0007669"/>
    <property type="project" value="UniProtKB-KW"/>
</dbReference>
<evidence type="ECO:0000259" key="4">
    <source>
        <dbReference type="Pfam" id="PF01420"/>
    </source>
</evidence>
<dbReference type="InterPro" id="IPR000055">
    <property type="entry name" value="Restrct_endonuc_typeI_TRD"/>
</dbReference>
<feature type="domain" description="Type I restriction modification DNA specificity" evidence="4">
    <location>
        <begin position="55"/>
        <end position="185"/>
    </location>
</feature>
<dbReference type="EMBL" id="CP045810">
    <property type="protein sequence ID" value="QHN41592.1"/>
    <property type="molecule type" value="Genomic_DNA"/>
</dbReference>
<sequence>MPWCVSRLDGCMGNELTLAEVCDEIVDCVNRTAPEDLDGEYFAVGTPAMRGNVVNLSEARTITKETFVKWTRRLVPEPGDLLLAREAPVGPVIRIPEGGRYAAGQRTTHLRANPNVVHPRYLYYLLISPAVQLRIQAGAMGSTVPHLRVADVKSLRLPALPPLPTQHAIAEVLGAFDDKIAANEQVVIAGEDLMRSLVAVVATSVPVRELATHVTKSVDPTDFDKVVHFSLPAYDSEQDPVIEPGAAIKSNKFLIEQPCVLFSKLNPRFPRIWDVGNLPDLPPVASTEFIVLVPRSVSRSALWAALAQPEVSTTLVSYAVGTSGSHQRIRPAELLELAIRDVRDLPSSSRSLLDSAGSQVDATRRQSRALADARDELLPLLLSGRVSIGDLENVAASSIRS</sequence>
<dbReference type="PANTHER" id="PTHR30408:SF13">
    <property type="entry name" value="TYPE I RESTRICTION ENZYME HINDI SPECIFICITY SUBUNIT"/>
    <property type="match status" value="1"/>
</dbReference>
<dbReference type="SUPFAM" id="SSF116734">
    <property type="entry name" value="DNA methylase specificity domain"/>
    <property type="match status" value="1"/>
</dbReference>
<dbReference type="Gene3D" id="3.90.220.20">
    <property type="entry name" value="DNA methylase specificity domains"/>
    <property type="match status" value="2"/>
</dbReference>
<evidence type="ECO:0000313" key="5">
    <source>
        <dbReference type="EMBL" id="QHN41592.1"/>
    </source>
</evidence>
<dbReference type="GO" id="GO:0009307">
    <property type="term" value="P:DNA restriction-modification system"/>
    <property type="evidence" value="ECO:0007669"/>
    <property type="project" value="UniProtKB-KW"/>
</dbReference>
<dbReference type="PANTHER" id="PTHR30408">
    <property type="entry name" value="TYPE-1 RESTRICTION ENZYME ECOKI SPECIFICITY PROTEIN"/>
    <property type="match status" value="1"/>
</dbReference>
<evidence type="ECO:0000256" key="3">
    <source>
        <dbReference type="ARBA" id="ARBA00023125"/>
    </source>
</evidence>
<gene>
    <name evidence="5" type="ORF">GII30_22710</name>
</gene>
<evidence type="ECO:0000256" key="1">
    <source>
        <dbReference type="ARBA" id="ARBA00010923"/>
    </source>
</evidence>
<keyword evidence="5" id="KW-0540">Nuclease</keyword>